<reference evidence="1" key="2">
    <citation type="submission" date="2021-08" db="EMBL/GenBank/DDBJ databases">
        <authorList>
            <person name="Gostincar C."/>
            <person name="Sun X."/>
            <person name="Song Z."/>
            <person name="Gunde-Cimerman N."/>
        </authorList>
    </citation>
    <scope>NUCLEOTIDE SEQUENCE</scope>
    <source>
        <strain evidence="1">EXF-8016</strain>
    </source>
</reference>
<sequence length="87" mass="9862">MTLGQVCKSITGDACRLQIKPNHVASEHSDELPPPRSFRIMRARWMNFALPTIIEPMGAPRPLVNHKDTLSKQERRLSAYGTMCSRD</sequence>
<dbReference type="Proteomes" id="UP000767238">
    <property type="component" value="Unassembled WGS sequence"/>
</dbReference>
<name>A0A9P8KCL7_AURME</name>
<feature type="non-terminal residue" evidence="1">
    <location>
        <position position="87"/>
    </location>
</feature>
<comment type="caution">
    <text evidence="1">The sequence shown here is derived from an EMBL/GenBank/DDBJ whole genome shotgun (WGS) entry which is preliminary data.</text>
</comment>
<dbReference type="EMBL" id="JAHFYH010000001">
    <property type="protein sequence ID" value="KAH0237982.1"/>
    <property type="molecule type" value="Genomic_DNA"/>
</dbReference>
<evidence type="ECO:0000313" key="2">
    <source>
        <dbReference type="Proteomes" id="UP000767238"/>
    </source>
</evidence>
<reference evidence="1" key="1">
    <citation type="journal article" date="2021" name="J Fungi (Basel)">
        <title>Virulence traits and population genomics of the black yeast Aureobasidium melanogenum.</title>
        <authorList>
            <person name="Cernosa A."/>
            <person name="Sun X."/>
            <person name="Gostincar C."/>
            <person name="Fang C."/>
            <person name="Gunde-Cimerman N."/>
            <person name="Song Z."/>
        </authorList>
    </citation>
    <scope>NUCLEOTIDE SEQUENCE</scope>
    <source>
        <strain evidence="1">EXF-8016</strain>
    </source>
</reference>
<protein>
    <submittedName>
        <fullName evidence="1">Uncharacterized protein</fullName>
    </submittedName>
</protein>
<gene>
    <name evidence="1" type="ORF">KCV03_g2</name>
</gene>
<evidence type="ECO:0000313" key="1">
    <source>
        <dbReference type="EMBL" id="KAH0237982.1"/>
    </source>
</evidence>
<accession>A0A9P8KCL7</accession>
<proteinExistence type="predicted"/>
<dbReference type="AlphaFoldDB" id="A0A9P8KCL7"/>
<organism evidence="1 2">
    <name type="scientific">Aureobasidium melanogenum</name>
    <name type="common">Aureobasidium pullulans var. melanogenum</name>
    <dbReference type="NCBI Taxonomy" id="46634"/>
    <lineage>
        <taxon>Eukaryota</taxon>
        <taxon>Fungi</taxon>
        <taxon>Dikarya</taxon>
        <taxon>Ascomycota</taxon>
        <taxon>Pezizomycotina</taxon>
        <taxon>Dothideomycetes</taxon>
        <taxon>Dothideomycetidae</taxon>
        <taxon>Dothideales</taxon>
        <taxon>Saccotheciaceae</taxon>
        <taxon>Aureobasidium</taxon>
    </lineage>
</organism>